<dbReference type="KEGG" id="haby:HLVA_19860"/>
<protein>
    <recommendedName>
        <fullName evidence="3">Nucleotide-diphospho-sugar transferase domain-containing protein</fullName>
    </recommendedName>
</protein>
<proteinExistence type="predicted"/>
<dbReference type="RefSeq" id="WP_307904308.1">
    <property type="nucleotide sequence ID" value="NZ_AP027059.1"/>
</dbReference>
<name>A0AAU9DMY8_9FUSO</name>
<organism evidence="1 2">
    <name type="scientific">Haliovirga abyssi</name>
    <dbReference type="NCBI Taxonomy" id="2996794"/>
    <lineage>
        <taxon>Bacteria</taxon>
        <taxon>Fusobacteriati</taxon>
        <taxon>Fusobacteriota</taxon>
        <taxon>Fusobacteriia</taxon>
        <taxon>Fusobacteriales</taxon>
        <taxon>Haliovirgaceae</taxon>
        <taxon>Haliovirga</taxon>
    </lineage>
</organism>
<reference evidence="1 2" key="1">
    <citation type="submission" date="2022-11" db="EMBL/GenBank/DDBJ databases">
        <title>Haliovirga abyssi gen. nov., sp. nov., a mesophilic fermentative bacterium isolated from the Iheya North hydrothermal field and the proposal of Haliovirgaceae fam. nov.</title>
        <authorList>
            <person name="Miyazaki U."/>
            <person name="Tame A."/>
            <person name="Miyazaki J."/>
            <person name="Takai K."/>
            <person name="Sawayama S."/>
            <person name="Kitajima M."/>
            <person name="Okamoto A."/>
            <person name="Nakagawa S."/>
        </authorList>
    </citation>
    <scope>NUCLEOTIDE SEQUENCE [LARGE SCALE GENOMIC DNA]</scope>
    <source>
        <strain evidence="1 2">IC12</strain>
    </source>
</reference>
<evidence type="ECO:0000313" key="2">
    <source>
        <dbReference type="Proteomes" id="UP001321582"/>
    </source>
</evidence>
<sequence length="288" mass="34806">MKFFTTYGDEKFLKQKKFALIMAKMNGNFDKIMGYTPNDIDYEFYNKNKNILSQKRGGGYWLWKPYFILKTLNKINNGDYLFYSDAGAFFLKKVDILIEELKNSNQDIMGFELPLIESQWTKKELFINMDCDNDKYYNSNQILASFMLIKKTDFSVKFFEKFLEYSCNEINLTDKFDKRIEQREDFIEHRHDQSIFSLLYKKNNLKSFKDPSQFGKYPSGYSANRMKKIEYEKLYILENGRKFRVNCFSEKYKEAIYLNKKELPIRSYLKYKIKEIMYFLKLYKGLVR</sequence>
<dbReference type="AlphaFoldDB" id="A0AAU9DMY8"/>
<evidence type="ECO:0000313" key="1">
    <source>
        <dbReference type="EMBL" id="BDU51417.1"/>
    </source>
</evidence>
<accession>A0AAU9DMY8</accession>
<dbReference type="Proteomes" id="UP001321582">
    <property type="component" value="Chromosome"/>
</dbReference>
<gene>
    <name evidence="1" type="ORF">HLVA_19860</name>
</gene>
<dbReference type="EMBL" id="AP027059">
    <property type="protein sequence ID" value="BDU51417.1"/>
    <property type="molecule type" value="Genomic_DNA"/>
</dbReference>
<keyword evidence="2" id="KW-1185">Reference proteome</keyword>
<evidence type="ECO:0008006" key="3">
    <source>
        <dbReference type="Google" id="ProtNLM"/>
    </source>
</evidence>